<dbReference type="InterPro" id="IPR024687">
    <property type="entry name" value="MMS19_C"/>
</dbReference>
<evidence type="ECO:0000259" key="6">
    <source>
        <dbReference type="Pfam" id="PF12460"/>
    </source>
</evidence>
<evidence type="ECO:0000256" key="3">
    <source>
        <dbReference type="ARBA" id="ARBA00022737"/>
    </source>
</evidence>
<comment type="function">
    <text evidence="5">Key component of the cytosolic iron-sulfur protein assembly (CIA) complex, a multiprotein complex that mediates the incorporation of iron-sulfur cluster into apoproteins specifically involved in DNA metabolism and genomic integrity. In the CIA complex, MMS19 acts as an adapter between early-acting CIA components and a subset of cellular target iron-sulfur proteins.</text>
</comment>
<dbReference type="InterPro" id="IPR011989">
    <property type="entry name" value="ARM-like"/>
</dbReference>
<sequence>MSSSKTLGLGSAVSTYLANSHVNDGKANEVAEKISSQINDKQAKLVDIVLLLRPQITSTETDERQKAVECISAILGHLDPATLLKNDVSVIIDFYANTFEDSACMKEILQGLANVIDMQHFYLSQATIVLNRLKEFYQPANYPAPVRYITFTILERVLLKFHANFQKTPALSDLFIETFIGIATGEKDPRNLLLSFRINTIVCSSLSDISKYKEDLFDVLFCYFPITFKPPKSDPYKISNLDLKLALRRAISSSPQFEEDAFGNLIDKLAASSLTVKNDTILTLNACVENYGGEAVVRNWLPLWNALKFDILQGSAATESEGSLANEVNNYETSLQVVAAISNQLIQFNEATFDKFHAHVFDELQVNFEQQTNLKQSCAILATLAGVNADTFNKVMSKIPKLLFENMSNMDLTKEKLLILNLSFFFDAYIKVFGETKAAENVIFSNNELNKHKDEILMLLSKSLKTSSNAEITIKVLALVQFTKLIKMAGYLDHNEVLLIIQYFTETAISSDNKNIHYACLEGLKATRDVYETDVINLCIGTLFNHLFDKALDSGLIEGQESVPVDRVLRLLLEISTSKPNLVIRTICGLSAKLSEISKYENLTELSFMIVSTLHSLISANYEVLGENDIIELKKAVQFELFTSLMNDKPLFGDNESLELLSSFFYFLTLKTPLSLHPEELRRTTDFFLKNAKILDTPRRSALCFVKILAAIDKNCKWESDDCFIRTVKLVQHKALDMSDFEKVAYFQLITLLANKWCSPGMVEESMEFQSTSYVDVEIQFWAAKGLVMRNAQETKNFIDHFLDLLHSQTEGAWTARLFEILTIDLPHMENLKNHSWNNNVRLLHKQKFFNDVAPRIISLFQSSDNYEIKANYLMALSLILRHTPDKVTESYMPELLPLLLQAMELKNTAVRVSALRTVLSSMDRSSSLISEHVHSLIPILLRFIVPSICNTFVVRSLALQVLQALTVHTPLNYLLPMKDDVIRSLSRALDDKKRNIRKLAIDASQAFYELGQVPFE</sequence>
<dbReference type="GO" id="GO:0097361">
    <property type="term" value="C:cytosolic [4Fe-4S] assembly targeting complex"/>
    <property type="evidence" value="ECO:0007669"/>
    <property type="project" value="UniProtKB-UniRule"/>
</dbReference>
<feature type="domain" description="MMS19 C-terminal" evidence="6">
    <location>
        <begin position="568"/>
        <end position="967"/>
    </location>
</feature>
<organism evidence="8 9">
    <name type="scientific">Lachancea mirantina</name>
    <dbReference type="NCBI Taxonomy" id="1230905"/>
    <lineage>
        <taxon>Eukaryota</taxon>
        <taxon>Fungi</taxon>
        <taxon>Dikarya</taxon>
        <taxon>Ascomycota</taxon>
        <taxon>Saccharomycotina</taxon>
        <taxon>Saccharomycetes</taxon>
        <taxon>Saccharomycetales</taxon>
        <taxon>Saccharomycetaceae</taxon>
        <taxon>Lachancea</taxon>
    </lineage>
</organism>
<proteinExistence type="inferred from homology"/>
<evidence type="ECO:0000313" key="9">
    <source>
        <dbReference type="Proteomes" id="UP000191024"/>
    </source>
</evidence>
<dbReference type="PANTHER" id="PTHR12891">
    <property type="entry name" value="DNA REPAIR/TRANSCRIPTION PROTEIN MET18/MMS19"/>
    <property type="match status" value="1"/>
</dbReference>
<dbReference type="STRING" id="1230905.A0A1G4J595"/>
<dbReference type="GO" id="GO:0006281">
    <property type="term" value="P:DNA repair"/>
    <property type="evidence" value="ECO:0007669"/>
    <property type="project" value="UniProtKB-UniRule"/>
</dbReference>
<keyword evidence="4 5" id="KW-0539">Nucleus</keyword>
<protein>
    <recommendedName>
        <fullName evidence="5">MMS19 nucleotide excision repair protein</fullName>
    </recommendedName>
</protein>
<comment type="subcellular location">
    <subcellularLocation>
        <location evidence="1 5">Nucleus</location>
    </subcellularLocation>
</comment>
<keyword evidence="5" id="KW-0227">DNA damage</keyword>
<evidence type="ECO:0000313" key="8">
    <source>
        <dbReference type="EMBL" id="SCU84680.1"/>
    </source>
</evidence>
<dbReference type="PANTHER" id="PTHR12891:SF0">
    <property type="entry name" value="MMS19 NUCLEOTIDE EXCISION REPAIR PROTEIN HOMOLOG"/>
    <property type="match status" value="1"/>
</dbReference>
<dbReference type="SUPFAM" id="SSF48371">
    <property type="entry name" value="ARM repeat"/>
    <property type="match status" value="1"/>
</dbReference>
<accession>A0A1G4J595</accession>
<dbReference type="GO" id="GO:0016226">
    <property type="term" value="P:iron-sulfur cluster assembly"/>
    <property type="evidence" value="ECO:0007669"/>
    <property type="project" value="UniProtKB-UniRule"/>
</dbReference>
<dbReference type="Pfam" id="PF12460">
    <property type="entry name" value="MMS19_C"/>
    <property type="match status" value="1"/>
</dbReference>
<feature type="domain" description="MMS19 N-terminal" evidence="7">
    <location>
        <begin position="52"/>
        <end position="313"/>
    </location>
</feature>
<dbReference type="GO" id="GO:0051604">
    <property type="term" value="P:protein maturation"/>
    <property type="evidence" value="ECO:0007669"/>
    <property type="project" value="UniProtKB-UniRule"/>
</dbReference>
<dbReference type="Proteomes" id="UP000191024">
    <property type="component" value="Chromosome C"/>
</dbReference>
<evidence type="ECO:0000256" key="1">
    <source>
        <dbReference type="ARBA" id="ARBA00004123"/>
    </source>
</evidence>
<evidence type="ECO:0000256" key="5">
    <source>
        <dbReference type="RuleBase" id="RU367072"/>
    </source>
</evidence>
<name>A0A1G4J595_9SACH</name>
<reference evidence="9" key="1">
    <citation type="submission" date="2016-03" db="EMBL/GenBank/DDBJ databases">
        <authorList>
            <person name="Devillers H."/>
        </authorList>
    </citation>
    <scope>NUCLEOTIDE SEQUENCE [LARGE SCALE GENOMIC DNA]</scope>
</reference>
<evidence type="ECO:0000256" key="4">
    <source>
        <dbReference type="ARBA" id="ARBA00023242"/>
    </source>
</evidence>
<evidence type="ECO:0000259" key="7">
    <source>
        <dbReference type="Pfam" id="PF14500"/>
    </source>
</evidence>
<dbReference type="Gene3D" id="1.25.10.10">
    <property type="entry name" value="Leucine-rich Repeat Variant"/>
    <property type="match status" value="1"/>
</dbReference>
<dbReference type="GO" id="GO:0005634">
    <property type="term" value="C:nucleus"/>
    <property type="evidence" value="ECO:0007669"/>
    <property type="project" value="UniProtKB-SubCell"/>
</dbReference>
<dbReference type="AlphaFoldDB" id="A0A1G4J595"/>
<dbReference type="Pfam" id="PF14500">
    <property type="entry name" value="MMS19_N"/>
    <property type="match status" value="1"/>
</dbReference>
<dbReference type="EMBL" id="LT598466">
    <property type="protein sequence ID" value="SCU84680.1"/>
    <property type="molecule type" value="Genomic_DNA"/>
</dbReference>
<dbReference type="InterPro" id="IPR029240">
    <property type="entry name" value="MMS19_N"/>
</dbReference>
<comment type="similarity">
    <text evidence="2 5">Belongs to the MET18/MMS19 family.</text>
</comment>
<keyword evidence="9" id="KW-1185">Reference proteome</keyword>
<dbReference type="InterPro" id="IPR016024">
    <property type="entry name" value="ARM-type_fold"/>
</dbReference>
<evidence type="ECO:0000256" key="2">
    <source>
        <dbReference type="ARBA" id="ARBA00009340"/>
    </source>
</evidence>
<dbReference type="InterPro" id="IPR039920">
    <property type="entry name" value="MMS19"/>
</dbReference>
<gene>
    <name evidence="8" type="ORF">LAMI_0C08460G</name>
</gene>
<keyword evidence="3" id="KW-0677">Repeat</keyword>
<dbReference type="OrthoDB" id="342900at2759"/>
<keyword evidence="5" id="KW-0234">DNA repair</keyword>